<dbReference type="Proteomes" id="UP000035287">
    <property type="component" value="Chromosome"/>
</dbReference>
<reference evidence="1 2" key="1">
    <citation type="submission" date="2015-06" db="EMBL/GenBank/DDBJ databases">
        <authorList>
            <person name="Zeng Y."/>
            <person name="Huang Y."/>
        </authorList>
    </citation>
    <scope>NUCLEOTIDE SEQUENCE [LARGE SCALE GENOMIC DNA]</scope>
    <source>
        <strain evidence="1 2">PQ-2</strain>
    </source>
</reference>
<gene>
    <name evidence="1" type="ORF">AB433_13435</name>
</gene>
<dbReference type="PATRIC" id="fig|1348774.3.peg.2824"/>
<dbReference type="Pfam" id="PF00106">
    <property type="entry name" value="adh_short"/>
    <property type="match status" value="1"/>
</dbReference>
<keyword evidence="2" id="KW-1185">Reference proteome</keyword>
<dbReference type="EMBL" id="CP011770">
    <property type="protein sequence ID" value="AKM10742.1"/>
    <property type="molecule type" value="Genomic_DNA"/>
</dbReference>
<proteinExistence type="predicted"/>
<organism evidence="1 2">
    <name type="scientific">Croceicoccus naphthovorans</name>
    <dbReference type="NCBI Taxonomy" id="1348774"/>
    <lineage>
        <taxon>Bacteria</taxon>
        <taxon>Pseudomonadati</taxon>
        <taxon>Pseudomonadota</taxon>
        <taxon>Alphaproteobacteria</taxon>
        <taxon>Sphingomonadales</taxon>
        <taxon>Erythrobacteraceae</taxon>
        <taxon>Croceicoccus</taxon>
    </lineage>
</organism>
<name>A0A0G3XHR4_9SPHN</name>
<dbReference type="InterPro" id="IPR002347">
    <property type="entry name" value="SDR_fam"/>
</dbReference>
<dbReference type="AlphaFoldDB" id="A0A0G3XHR4"/>
<dbReference type="STRING" id="1348774.AB433_13435"/>
<dbReference type="KEGG" id="cna:AB433_13435"/>
<dbReference type="Gene3D" id="3.40.50.720">
    <property type="entry name" value="NAD(P)-binding Rossmann-like Domain"/>
    <property type="match status" value="1"/>
</dbReference>
<evidence type="ECO:0000313" key="1">
    <source>
        <dbReference type="EMBL" id="AKM10742.1"/>
    </source>
</evidence>
<dbReference type="SUPFAM" id="SSF51735">
    <property type="entry name" value="NAD(P)-binding Rossmann-fold domains"/>
    <property type="match status" value="1"/>
</dbReference>
<dbReference type="InterPro" id="IPR036291">
    <property type="entry name" value="NAD(P)-bd_dom_sf"/>
</dbReference>
<evidence type="ECO:0000313" key="2">
    <source>
        <dbReference type="Proteomes" id="UP000035287"/>
    </source>
</evidence>
<accession>A0A0G3XHR4</accession>
<protein>
    <submittedName>
        <fullName evidence="1">Uncharacterized protein</fullName>
    </submittedName>
</protein>
<sequence length="183" mass="19603">MRAAEDKATGLVGKSIIITGGASGIGAAAAVRAGARGANVVVADLDEEKGQAIVAEITDDQDVERPKLFHSGGYRRLKRGCIADVEFHVWHSKSAGGFCHAILVNVGKHHLGAFRHETPSDRFADAGSRAGHQNGLVSQIAHLRPRNIIVQCRMIVRQIECASLAGRYDRNGKPMIADVEFCL</sequence>